<comment type="similarity">
    <text evidence="3">Belongs to the Nudix hydrolase family. DCP2 subfamily.</text>
</comment>
<dbReference type="AlphaFoldDB" id="A0A0K0CV77"/>
<evidence type="ECO:0000256" key="3">
    <source>
        <dbReference type="ARBA" id="ARBA00005279"/>
    </source>
</evidence>
<reference evidence="13" key="1">
    <citation type="submission" date="2012-09" db="EMBL/GenBank/DDBJ databases">
        <authorList>
            <person name="Martin A.A."/>
        </authorList>
    </citation>
    <scope>NUCLEOTIDE SEQUENCE</scope>
</reference>
<evidence type="ECO:0000256" key="5">
    <source>
        <dbReference type="ARBA" id="ARBA00022723"/>
    </source>
</evidence>
<accession>A0A0K0CV77</accession>
<evidence type="ECO:0000256" key="9">
    <source>
        <dbReference type="ARBA" id="ARBA00047661"/>
    </source>
</evidence>
<evidence type="ECO:0000313" key="13">
    <source>
        <dbReference type="Proteomes" id="UP000035642"/>
    </source>
</evidence>
<proteinExistence type="inferred from homology"/>
<dbReference type="SUPFAM" id="SSF55811">
    <property type="entry name" value="Nudix"/>
    <property type="match status" value="1"/>
</dbReference>
<dbReference type="FunFam" id="3.90.79.10:FF:000003">
    <property type="entry name" value="M7GpppN-mRNA hydrolase isoform 2"/>
    <property type="match status" value="1"/>
</dbReference>
<dbReference type="SUPFAM" id="SSF140586">
    <property type="entry name" value="Dcp2 domain-like"/>
    <property type="match status" value="1"/>
</dbReference>
<dbReference type="WBParaSite" id="ACAC_0000120401-mRNA-1">
    <property type="protein sequence ID" value="ACAC_0000120401-mRNA-1"/>
    <property type="gene ID" value="ACAC_0000120401"/>
</dbReference>
<sequence>LAVAELQGESSRPPFNDVHSEGENRYTTEPTRNASQTAPRIPPEVLQDLTFRISCFDQLRTVSTSFQKSDKVRMCFQVELAHWFYIDFYCKQEERKDCVQMGMREFARQIFKHCDELAPYAATVDQVIDEWRWYKSTVPTYGAILLDESLNYVLLVQGFYASKNSWGFPKGKVNEGEEPRSCAVREVFEETGFNFDEHCPRGCEKKLQKFVNETMVRLYIVPDVPTDFPFAPQTRNEIRKIQWFNVWDLPTDRNDQSNRLRRLSNNNFYTVVPFVQDLQKYIVKEQEKRMVAVAIAKYSNVARYLNPAYCLGSNNTVHHSCVERELPHIAHPIAIPAQPALPLINRPVYVAPKERSSRISLSETSVRFFSLDI</sequence>
<comment type="subcellular location">
    <subcellularLocation>
        <location evidence="2">Cytoplasm</location>
    </subcellularLocation>
</comment>
<evidence type="ECO:0000256" key="1">
    <source>
        <dbReference type="ARBA" id="ARBA00001936"/>
    </source>
</evidence>
<dbReference type="Pfam" id="PF05026">
    <property type="entry name" value="DCP2"/>
    <property type="match status" value="1"/>
</dbReference>
<dbReference type="GO" id="GO:0000290">
    <property type="term" value="P:deadenylation-dependent decapping of nuclear-transcribed mRNA"/>
    <property type="evidence" value="ECO:0007669"/>
    <property type="project" value="InterPro"/>
</dbReference>
<dbReference type="GO" id="GO:0003723">
    <property type="term" value="F:RNA binding"/>
    <property type="evidence" value="ECO:0007669"/>
    <property type="project" value="UniProtKB-KW"/>
</dbReference>
<dbReference type="InterPro" id="IPR020084">
    <property type="entry name" value="NUDIX_hydrolase_CS"/>
</dbReference>
<dbReference type="PROSITE" id="PS51462">
    <property type="entry name" value="NUDIX"/>
    <property type="match status" value="1"/>
</dbReference>
<evidence type="ECO:0000256" key="6">
    <source>
        <dbReference type="ARBA" id="ARBA00022801"/>
    </source>
</evidence>
<keyword evidence="5" id="KW-0479">Metal-binding</keyword>
<keyword evidence="8" id="KW-0464">Manganese</keyword>
<organism evidence="13 14">
    <name type="scientific">Angiostrongylus cantonensis</name>
    <name type="common">Rat lungworm</name>
    <dbReference type="NCBI Taxonomy" id="6313"/>
    <lineage>
        <taxon>Eukaryota</taxon>
        <taxon>Metazoa</taxon>
        <taxon>Ecdysozoa</taxon>
        <taxon>Nematoda</taxon>
        <taxon>Chromadorea</taxon>
        <taxon>Rhabditida</taxon>
        <taxon>Rhabditina</taxon>
        <taxon>Rhabditomorpha</taxon>
        <taxon>Strongyloidea</taxon>
        <taxon>Metastrongylidae</taxon>
        <taxon>Angiostrongylus</taxon>
    </lineage>
</organism>
<evidence type="ECO:0000256" key="8">
    <source>
        <dbReference type="ARBA" id="ARBA00023211"/>
    </source>
</evidence>
<dbReference type="GO" id="GO:0140933">
    <property type="term" value="F:5'-(N(7)-methylguanosine 5'-triphospho)-[mRNA] hydrolase activity"/>
    <property type="evidence" value="ECO:0007669"/>
    <property type="project" value="UniProtKB-EC"/>
</dbReference>
<keyword evidence="13" id="KW-1185">Reference proteome</keyword>
<dbReference type="Pfam" id="PF00293">
    <property type="entry name" value="NUDIX"/>
    <property type="match status" value="1"/>
</dbReference>
<comment type="catalytic activity">
    <reaction evidence="9">
        <text>a 5'-end (N(7)-methyl 5'-triphosphoguanosine)-ribonucleoside in mRNA + H2O = N(7)-methyl-GDP + a 5'-end phospho-ribonucleoside in mRNA + 2 H(+)</text>
        <dbReference type="Rhea" id="RHEA:67484"/>
        <dbReference type="Rhea" id="RHEA-COMP:15692"/>
        <dbReference type="Rhea" id="RHEA-COMP:17167"/>
        <dbReference type="ChEBI" id="CHEBI:15377"/>
        <dbReference type="ChEBI" id="CHEBI:15378"/>
        <dbReference type="ChEBI" id="CHEBI:63714"/>
        <dbReference type="ChEBI" id="CHEBI:138282"/>
        <dbReference type="ChEBI" id="CHEBI:156461"/>
        <dbReference type="EC" id="3.6.1.62"/>
    </reaction>
    <physiologicalReaction direction="left-to-right" evidence="9">
        <dbReference type="Rhea" id="RHEA:67485"/>
    </physiologicalReaction>
</comment>
<dbReference type="PROSITE" id="PS00893">
    <property type="entry name" value="NUDIX_BOX"/>
    <property type="match status" value="1"/>
</dbReference>
<evidence type="ECO:0000256" key="11">
    <source>
        <dbReference type="SAM" id="MobiDB-lite"/>
    </source>
</evidence>
<dbReference type="SMART" id="SM01125">
    <property type="entry name" value="DCP2"/>
    <property type="match status" value="1"/>
</dbReference>
<reference evidence="14" key="2">
    <citation type="submission" date="2017-02" db="UniProtKB">
        <authorList>
            <consortium name="WormBaseParasite"/>
        </authorList>
    </citation>
    <scope>IDENTIFICATION</scope>
</reference>
<dbReference type="InterPro" id="IPR044099">
    <property type="entry name" value="Dcp2_NUDIX"/>
</dbReference>
<dbReference type="InterPro" id="IPR000086">
    <property type="entry name" value="NUDIX_hydrolase_dom"/>
</dbReference>
<dbReference type="InterPro" id="IPR015797">
    <property type="entry name" value="NUDIX_hydrolase-like_dom_sf"/>
</dbReference>
<feature type="compositionally biased region" description="Polar residues" evidence="11">
    <location>
        <begin position="27"/>
        <end position="38"/>
    </location>
</feature>
<evidence type="ECO:0000313" key="14">
    <source>
        <dbReference type="WBParaSite" id="ACAC_0000120401-mRNA-1"/>
    </source>
</evidence>
<keyword evidence="6" id="KW-0378">Hydrolase</keyword>
<dbReference type="Proteomes" id="UP000035642">
    <property type="component" value="Unassembled WGS sequence"/>
</dbReference>
<dbReference type="GO" id="GO:0030145">
    <property type="term" value="F:manganese ion binding"/>
    <property type="evidence" value="ECO:0007669"/>
    <property type="project" value="InterPro"/>
</dbReference>
<dbReference type="InterPro" id="IPR007722">
    <property type="entry name" value="DCP2_BoxA"/>
</dbReference>
<feature type="domain" description="Nudix hydrolase" evidence="12">
    <location>
        <begin position="136"/>
        <end position="268"/>
    </location>
</feature>
<dbReference type="Gene3D" id="3.90.79.10">
    <property type="entry name" value="Nucleoside Triphosphate Pyrophosphohydrolase"/>
    <property type="match status" value="1"/>
</dbReference>
<dbReference type="GO" id="GO:0000932">
    <property type="term" value="C:P-body"/>
    <property type="evidence" value="ECO:0007669"/>
    <property type="project" value="TreeGrafter"/>
</dbReference>
<evidence type="ECO:0000256" key="7">
    <source>
        <dbReference type="ARBA" id="ARBA00022884"/>
    </source>
</evidence>
<evidence type="ECO:0000256" key="10">
    <source>
        <dbReference type="ARBA" id="ARBA00078183"/>
    </source>
</evidence>
<dbReference type="CDD" id="cd03672">
    <property type="entry name" value="NUDIX_Dcp2p_Nudt20"/>
    <property type="match status" value="1"/>
</dbReference>
<dbReference type="PANTHER" id="PTHR23114">
    <property type="entry name" value="M7GPPPN-MRNA HYDROLASE"/>
    <property type="match status" value="1"/>
</dbReference>
<evidence type="ECO:0000256" key="4">
    <source>
        <dbReference type="ARBA" id="ARBA00022490"/>
    </source>
</evidence>
<comment type="cofactor">
    <cofactor evidence="1">
        <name>Mn(2+)</name>
        <dbReference type="ChEBI" id="CHEBI:29035"/>
    </cofactor>
</comment>
<name>A0A0K0CV77_ANGCA</name>
<protein>
    <recommendedName>
        <fullName evidence="10">mRNA-decapping enzyme 2</fullName>
    </recommendedName>
</protein>
<evidence type="ECO:0000259" key="12">
    <source>
        <dbReference type="PROSITE" id="PS51462"/>
    </source>
</evidence>
<keyword evidence="4" id="KW-0963">Cytoplasm</keyword>
<dbReference type="GO" id="GO:0000184">
    <property type="term" value="P:nuclear-transcribed mRNA catabolic process, nonsense-mediated decay"/>
    <property type="evidence" value="ECO:0007669"/>
    <property type="project" value="InterPro"/>
</dbReference>
<dbReference type="Gene3D" id="1.10.10.1050">
    <property type="entry name" value="Dcp2, box A domain"/>
    <property type="match status" value="1"/>
</dbReference>
<feature type="region of interest" description="Disordered" evidence="11">
    <location>
        <begin position="1"/>
        <end position="39"/>
    </location>
</feature>
<dbReference type="InterPro" id="IPR036189">
    <property type="entry name" value="DCP2_BoxA_sf"/>
</dbReference>
<dbReference type="PANTHER" id="PTHR23114:SF17">
    <property type="entry name" value="M7GPPPN-MRNA HYDROLASE"/>
    <property type="match status" value="1"/>
</dbReference>
<keyword evidence="7" id="KW-0694">RNA-binding</keyword>
<evidence type="ECO:0000256" key="2">
    <source>
        <dbReference type="ARBA" id="ARBA00004496"/>
    </source>
</evidence>
<dbReference type="STRING" id="6313.A0A0K0CV77"/>